<dbReference type="EMBL" id="GU474885">
    <property type="protein sequence ID" value="ADI18254.1"/>
    <property type="molecule type" value="Genomic_DNA"/>
</dbReference>
<sequence>MRRDIRDVDKSGFRGFGCVTCRFRLCLLVLSLCVALEIAGREVRVNLASCHITRI</sequence>
<evidence type="ECO:0000313" key="1">
    <source>
        <dbReference type="EMBL" id="ADI18254.1"/>
    </source>
</evidence>
<proteinExistence type="predicted"/>
<accession>E0XV13</accession>
<dbReference type="AlphaFoldDB" id="E0XV13"/>
<organism evidence="1">
    <name type="scientific">uncultured Chromatiales bacterium HF0200_41F04</name>
    <dbReference type="NCBI Taxonomy" id="710740"/>
    <lineage>
        <taxon>Bacteria</taxon>
        <taxon>Pseudomonadati</taxon>
        <taxon>Pseudomonadota</taxon>
        <taxon>Gammaproteobacteria</taxon>
        <taxon>Chromatiales</taxon>
        <taxon>environmental samples</taxon>
    </lineage>
</organism>
<protein>
    <submittedName>
        <fullName evidence="1">Uncharacterized protein</fullName>
    </submittedName>
</protein>
<name>E0XV13_9GAMM</name>
<reference evidence="1" key="1">
    <citation type="journal article" date="2011" name="Environ. Microbiol.">
        <title>Time-series analyses of Monterey Bay coastal microbial picoplankton using a 'genome proxy' microarray.</title>
        <authorList>
            <person name="Rich V.I."/>
            <person name="Pham V.D."/>
            <person name="Eppley J."/>
            <person name="Shi Y."/>
            <person name="DeLong E.F."/>
        </authorList>
    </citation>
    <scope>NUCLEOTIDE SEQUENCE</scope>
</reference>